<feature type="transmembrane region" description="Helical" evidence="1">
    <location>
        <begin position="20"/>
        <end position="43"/>
    </location>
</feature>
<name>A0A9D1E7I8_9FIRM</name>
<keyword evidence="1" id="KW-1133">Transmembrane helix</keyword>
<proteinExistence type="predicted"/>
<evidence type="ECO:0000256" key="1">
    <source>
        <dbReference type="SAM" id="Phobius"/>
    </source>
</evidence>
<gene>
    <name evidence="2" type="ORF">IAB94_06055</name>
</gene>
<dbReference type="EMBL" id="DVHK01000120">
    <property type="protein sequence ID" value="HIR67592.1"/>
    <property type="molecule type" value="Genomic_DNA"/>
</dbReference>
<dbReference type="Proteomes" id="UP000823913">
    <property type="component" value="Unassembled WGS sequence"/>
</dbReference>
<keyword evidence="1" id="KW-0812">Transmembrane</keyword>
<protein>
    <submittedName>
        <fullName evidence="2">Phage holin family protein</fullName>
    </submittedName>
</protein>
<evidence type="ECO:0000313" key="3">
    <source>
        <dbReference type="Proteomes" id="UP000823913"/>
    </source>
</evidence>
<comment type="caution">
    <text evidence="2">The sequence shown here is derived from an EMBL/GenBank/DDBJ whole genome shotgun (WGS) entry which is preliminary data.</text>
</comment>
<dbReference type="AlphaFoldDB" id="A0A9D1E7I8"/>
<accession>A0A9D1E7I8</accession>
<organism evidence="2 3">
    <name type="scientific">Candidatus Coproplasma avicola</name>
    <dbReference type="NCBI Taxonomy" id="2840744"/>
    <lineage>
        <taxon>Bacteria</taxon>
        <taxon>Bacillati</taxon>
        <taxon>Bacillota</taxon>
        <taxon>Clostridia</taxon>
        <taxon>Eubacteriales</taxon>
        <taxon>Candidatus Coproplasma</taxon>
    </lineage>
</organism>
<evidence type="ECO:0000313" key="2">
    <source>
        <dbReference type="EMBL" id="HIR67592.1"/>
    </source>
</evidence>
<keyword evidence="1" id="KW-0472">Membrane</keyword>
<reference evidence="2" key="2">
    <citation type="journal article" date="2021" name="PeerJ">
        <title>Extensive microbial diversity within the chicken gut microbiome revealed by metagenomics and culture.</title>
        <authorList>
            <person name="Gilroy R."/>
            <person name="Ravi A."/>
            <person name="Getino M."/>
            <person name="Pursley I."/>
            <person name="Horton D.L."/>
            <person name="Alikhan N.F."/>
            <person name="Baker D."/>
            <person name="Gharbi K."/>
            <person name="Hall N."/>
            <person name="Watson M."/>
            <person name="Adriaenssens E.M."/>
            <person name="Foster-Nyarko E."/>
            <person name="Jarju S."/>
            <person name="Secka A."/>
            <person name="Antonio M."/>
            <person name="Oren A."/>
            <person name="Chaudhuri R.R."/>
            <person name="La Ragione R."/>
            <person name="Hildebrand F."/>
            <person name="Pallen M.J."/>
        </authorList>
    </citation>
    <scope>NUCLEOTIDE SEQUENCE</scope>
    <source>
        <strain evidence="2">ChiW16-3235</strain>
    </source>
</reference>
<sequence>MKDNYVCEESRALTEERSALIKLTVAFYAALCILFALVFAAALTGFLGEEDLPNILFLCAVLLLVAVCVILFVMIFRRIKKCKELAKRALCRYLAHTVGSVDFLKSEKVVLEYSSDKIPAAGYLLPVLRKNAVITVKDINSGAHAEFDYGSVMALRFYSMGAMDSFELTCQYFAAECYSLSRQQKLPNEVTLVNKTWDDRIEQIVSGGQLIYPVNDDNLFIKYQIIK</sequence>
<reference evidence="2" key="1">
    <citation type="submission" date="2020-10" db="EMBL/GenBank/DDBJ databases">
        <authorList>
            <person name="Gilroy R."/>
        </authorList>
    </citation>
    <scope>NUCLEOTIDE SEQUENCE</scope>
    <source>
        <strain evidence="2">ChiW16-3235</strain>
    </source>
</reference>
<feature type="transmembrane region" description="Helical" evidence="1">
    <location>
        <begin position="55"/>
        <end position="76"/>
    </location>
</feature>